<dbReference type="PROSITE" id="PS00211">
    <property type="entry name" value="ABC_TRANSPORTER_1"/>
    <property type="match status" value="1"/>
</dbReference>
<sequence>MTLALVKWYLRLGGICDYGTLQLGVNFICHNDLWYNGAVNLKEKKGCMMALEVSHVVGGYSQIPVLKDISFDVKDGELVGLIGLNGAGKSTTINHVIGLLTPHKGKITLNGVTIDQDSQAYKQQIAYIPETPVLYQELTLREHLEMTMMAYDLDQQVAWKTAHGLLKTFRLDNKLDWFPANFSKGMKQKVMIVCAFLTQANLFIIDEPFLGLDPLAVNDLLHLIESRKQQGASILMSTHVLDTAQRYCDRFVLLHDGQVKTEGTLSELQAALPEAGESLNDIYLSMTKVDRS</sequence>
<proteinExistence type="predicted"/>
<reference evidence="5 6" key="1">
    <citation type="journal article" date="2013" name="PLoS ONE">
        <title>Genomic Analysis by Deep Sequencing of the Probiotic Lactobacillus brevis KB290 Harboring Nine Plasmids Reveals Genomic Stability.</title>
        <authorList>
            <person name="Fukao M."/>
            <person name="Oshima K."/>
            <person name="Morita H."/>
            <person name="Toh H."/>
            <person name="Suda W."/>
            <person name="Kim S.W."/>
            <person name="Suzuki S."/>
            <person name="Yakabe T."/>
            <person name="Hattori M."/>
            <person name="Yajima N."/>
        </authorList>
    </citation>
    <scope>NUCLEOTIDE SEQUENCE [LARGE SCALE GENOMIC DNA]</scope>
    <source>
        <strain evidence="5 6">KB290</strain>
    </source>
</reference>
<dbReference type="Pfam" id="PF00005">
    <property type="entry name" value="ABC_tran"/>
    <property type="match status" value="1"/>
</dbReference>
<dbReference type="InterPro" id="IPR027417">
    <property type="entry name" value="P-loop_NTPase"/>
</dbReference>
<dbReference type="PANTHER" id="PTHR42939:SF5">
    <property type="entry name" value="ABC-TYPE TRANSPORTER ATP-BINDING PROTEIN ECSA"/>
    <property type="match status" value="1"/>
</dbReference>
<keyword evidence="3 5" id="KW-0067">ATP-binding</keyword>
<evidence type="ECO:0000313" key="5">
    <source>
        <dbReference type="EMBL" id="BAN07067.1"/>
    </source>
</evidence>
<keyword evidence="1" id="KW-0813">Transport</keyword>
<dbReference type="Proteomes" id="UP000012042">
    <property type="component" value="Chromosome"/>
</dbReference>
<dbReference type="Gene3D" id="3.40.50.300">
    <property type="entry name" value="P-loop containing nucleotide triphosphate hydrolases"/>
    <property type="match status" value="1"/>
</dbReference>
<dbReference type="PATRIC" id="fig|1001583.3.peg.1412"/>
<dbReference type="InterPro" id="IPR003439">
    <property type="entry name" value="ABC_transporter-like_ATP-bd"/>
</dbReference>
<dbReference type="InterPro" id="IPR017871">
    <property type="entry name" value="ABC_transporter-like_CS"/>
</dbReference>
<dbReference type="PANTHER" id="PTHR42939">
    <property type="entry name" value="ABC TRANSPORTER ATP-BINDING PROTEIN ALBC-RELATED"/>
    <property type="match status" value="1"/>
</dbReference>
<evidence type="ECO:0000256" key="2">
    <source>
        <dbReference type="ARBA" id="ARBA00022741"/>
    </source>
</evidence>
<dbReference type="GO" id="GO:0005524">
    <property type="term" value="F:ATP binding"/>
    <property type="evidence" value="ECO:0007669"/>
    <property type="project" value="UniProtKB-KW"/>
</dbReference>
<dbReference type="HOGENOM" id="CLU_000604_1_2_9"/>
<dbReference type="PROSITE" id="PS50893">
    <property type="entry name" value="ABC_TRANSPORTER_2"/>
    <property type="match status" value="1"/>
</dbReference>
<evidence type="ECO:0000256" key="1">
    <source>
        <dbReference type="ARBA" id="ARBA00022448"/>
    </source>
</evidence>
<evidence type="ECO:0000256" key="3">
    <source>
        <dbReference type="ARBA" id="ARBA00022840"/>
    </source>
</evidence>
<evidence type="ECO:0000259" key="4">
    <source>
        <dbReference type="PROSITE" id="PS50893"/>
    </source>
</evidence>
<feature type="domain" description="ABC transporter" evidence="4">
    <location>
        <begin position="51"/>
        <end position="281"/>
    </location>
</feature>
<organism evidence="5 6">
    <name type="scientific">Levilactobacillus brevis KB290</name>
    <dbReference type="NCBI Taxonomy" id="1001583"/>
    <lineage>
        <taxon>Bacteria</taxon>
        <taxon>Bacillati</taxon>
        <taxon>Bacillota</taxon>
        <taxon>Bacilli</taxon>
        <taxon>Lactobacillales</taxon>
        <taxon>Lactobacillaceae</taxon>
        <taxon>Levilactobacillus</taxon>
    </lineage>
</organism>
<dbReference type="EMBL" id="AP012167">
    <property type="protein sequence ID" value="BAN07067.1"/>
    <property type="molecule type" value="Genomic_DNA"/>
</dbReference>
<evidence type="ECO:0000313" key="6">
    <source>
        <dbReference type="Proteomes" id="UP000012042"/>
    </source>
</evidence>
<name>M5AFG5_LEVBR</name>
<dbReference type="InterPro" id="IPR051782">
    <property type="entry name" value="ABC_Transporter_VariousFunc"/>
</dbReference>
<dbReference type="InterPro" id="IPR003593">
    <property type="entry name" value="AAA+_ATPase"/>
</dbReference>
<dbReference type="SUPFAM" id="SSF52540">
    <property type="entry name" value="P-loop containing nucleoside triphosphate hydrolases"/>
    <property type="match status" value="1"/>
</dbReference>
<dbReference type="GO" id="GO:0016887">
    <property type="term" value="F:ATP hydrolysis activity"/>
    <property type="evidence" value="ECO:0007669"/>
    <property type="project" value="InterPro"/>
</dbReference>
<dbReference type="KEGG" id="lbk:LVISKB_1432"/>
<protein>
    <submittedName>
        <fullName evidence="5">ABC-type transporter ATP-binding protein EcsA</fullName>
    </submittedName>
</protein>
<dbReference type="SMART" id="SM00382">
    <property type="entry name" value="AAA"/>
    <property type="match status" value="1"/>
</dbReference>
<gene>
    <name evidence="5" type="ORF">LVISKB_1432</name>
</gene>
<keyword evidence="2" id="KW-0547">Nucleotide-binding</keyword>
<dbReference type="AlphaFoldDB" id="M5AFG5"/>
<dbReference type="CDD" id="cd03230">
    <property type="entry name" value="ABC_DR_subfamily_A"/>
    <property type="match status" value="1"/>
</dbReference>
<accession>M5AFG5</accession>